<dbReference type="InterPro" id="IPR046960">
    <property type="entry name" value="PPR_At4g14850-like_plant"/>
</dbReference>
<feature type="repeat" description="PPR" evidence="3">
    <location>
        <begin position="226"/>
        <end position="260"/>
    </location>
</feature>
<dbReference type="GeneID" id="103720050"/>
<keyword evidence="5" id="KW-1185">Reference proteome</keyword>
<dbReference type="Pfam" id="PF01535">
    <property type="entry name" value="PPR"/>
    <property type="match status" value="5"/>
</dbReference>
<name>A0A8B9AYX7_PHODC</name>
<reference evidence="5" key="1">
    <citation type="journal article" date="2019" name="Nat. Commun.">
        <title>Genome-wide association mapping of date palm fruit traits.</title>
        <authorList>
            <person name="Hazzouri K.M."/>
            <person name="Gros-Balthazard M."/>
            <person name="Flowers J.M."/>
            <person name="Copetti D."/>
            <person name="Lemansour A."/>
            <person name="Lebrun M."/>
            <person name="Masmoudi K."/>
            <person name="Ferrand S."/>
            <person name="Dhar M.I."/>
            <person name="Fresquez Z.A."/>
            <person name="Rosas U."/>
            <person name="Zhang J."/>
            <person name="Talag J."/>
            <person name="Lee S."/>
            <person name="Kudrna D."/>
            <person name="Powell R.F."/>
            <person name="Leitch I.J."/>
            <person name="Krueger R.R."/>
            <person name="Wing R.A."/>
            <person name="Amiri K.M.A."/>
            <person name="Purugganan M.D."/>
        </authorList>
    </citation>
    <scope>NUCLEOTIDE SEQUENCE [LARGE SCALE GENOMIC DNA]</scope>
    <source>
        <strain evidence="5">cv. Khalas</strain>
    </source>
</reference>
<feature type="repeat" description="PPR" evidence="3">
    <location>
        <begin position="62"/>
        <end position="96"/>
    </location>
</feature>
<dbReference type="GO" id="GO:0009451">
    <property type="term" value="P:RNA modification"/>
    <property type="evidence" value="ECO:0007669"/>
    <property type="project" value="InterPro"/>
</dbReference>
<dbReference type="InterPro" id="IPR046848">
    <property type="entry name" value="E_motif"/>
</dbReference>
<dbReference type="FunFam" id="1.25.40.10:FF:000393">
    <property type="entry name" value="Pentatricopeptide repeat-containing protein At1g20230"/>
    <property type="match status" value="1"/>
</dbReference>
<accession>A0A8B9AYX7</accession>
<evidence type="ECO:0000256" key="2">
    <source>
        <dbReference type="ARBA" id="ARBA00022737"/>
    </source>
</evidence>
<dbReference type="GO" id="GO:0008270">
    <property type="term" value="F:zinc ion binding"/>
    <property type="evidence" value="ECO:0007669"/>
    <property type="project" value="InterPro"/>
</dbReference>
<protein>
    <submittedName>
        <fullName evidence="6">Pentatricopeptide repeat-containing protein At5g66520-like</fullName>
    </submittedName>
</protein>
<evidence type="ECO:0000256" key="1">
    <source>
        <dbReference type="ARBA" id="ARBA00006643"/>
    </source>
</evidence>
<feature type="repeat" description="PPR" evidence="3">
    <location>
        <begin position="164"/>
        <end position="198"/>
    </location>
</feature>
<gene>
    <name evidence="6" type="primary">LOC103720050</name>
</gene>
<dbReference type="Pfam" id="PF13041">
    <property type="entry name" value="PPR_2"/>
    <property type="match status" value="2"/>
</dbReference>
<proteinExistence type="inferred from homology"/>
<sequence>MSLIQEATTLPQLLQIHTLLLKTSLDRNIFVLTKFLRRCFAFPSRQALPHGRSIFDGIDAPDAFLWNTLIRAYLQAQEPVESLHLFHKMRLREGVAVDSFSISLALQACGRSGESRIGRAIHTHLLKLGFVSDLFVQTALVEMYAKVGDIGLARRVFNEMPERDLVSYNVMLAEYIRCGNVQEARLLFDEMPDRDLVSWNTMIHGYAMSGDLRAAQEIFDRTHERDLFSWSSMISAYAQSRQSSGALRLFHEMQLANVAPDKVTMVSVLSACSDLGALSMGKVIHKFIERKGIEVDVRLGTSLVDMYAKCGDIDSSLGLFHKLSERDVLTWSSMIIGLANHGLGMVALDFFSKMISEGVKPNEITFVGVLTACSHAGLVSEGRAHFNSMSDVYGISPTIEHYGCMVDLLGRAGLIEEARQFIKDMPFEPDAVVWRALLGACRIQKNVEIAEEAIAKLVDLEPLVDGHYVLLSNIFAHANRWDGVANVRKMMRSKSIQRIPGSSSIEVDDTVYEFVAGDKSHPRSDEIYRMLNEIIDRLKQAGYRPITSLVFQDTDERSKECLLIQHSEKLAIAFGFLASPPKSTIRIMKNLRVCEDCHWAIKLVSLVYDRQLIVRDPNRFHHFAKGECSCREYW</sequence>
<feature type="domain" description="DYW" evidence="4">
    <location>
        <begin position="542"/>
        <end position="634"/>
    </location>
</feature>
<dbReference type="InterPro" id="IPR046849">
    <property type="entry name" value="E2_motif"/>
</dbReference>
<organism evidence="5 6">
    <name type="scientific">Phoenix dactylifera</name>
    <name type="common">Date palm</name>
    <dbReference type="NCBI Taxonomy" id="42345"/>
    <lineage>
        <taxon>Eukaryota</taxon>
        <taxon>Viridiplantae</taxon>
        <taxon>Streptophyta</taxon>
        <taxon>Embryophyta</taxon>
        <taxon>Tracheophyta</taxon>
        <taxon>Spermatophyta</taxon>
        <taxon>Magnoliopsida</taxon>
        <taxon>Liliopsida</taxon>
        <taxon>Arecaceae</taxon>
        <taxon>Coryphoideae</taxon>
        <taxon>Phoeniceae</taxon>
        <taxon>Phoenix</taxon>
    </lineage>
</organism>
<dbReference type="Proteomes" id="UP000228380">
    <property type="component" value="Chromosome 13"/>
</dbReference>
<evidence type="ECO:0000313" key="5">
    <source>
        <dbReference type="Proteomes" id="UP000228380"/>
    </source>
</evidence>
<dbReference type="OrthoDB" id="750171at2759"/>
<evidence type="ECO:0000259" key="4">
    <source>
        <dbReference type="Pfam" id="PF14432"/>
    </source>
</evidence>
<feature type="repeat" description="PPR" evidence="3">
    <location>
        <begin position="327"/>
        <end position="361"/>
    </location>
</feature>
<comment type="similarity">
    <text evidence="1">Belongs to the PPR family. PCMP-H subfamily.</text>
</comment>
<dbReference type="PANTHER" id="PTHR47926">
    <property type="entry name" value="PENTATRICOPEPTIDE REPEAT-CONTAINING PROTEIN"/>
    <property type="match status" value="1"/>
</dbReference>
<dbReference type="Pfam" id="PF20431">
    <property type="entry name" value="E_motif"/>
    <property type="match status" value="1"/>
</dbReference>
<dbReference type="AlphaFoldDB" id="A0A8B9AYX7"/>
<dbReference type="RefSeq" id="XP_038988634.1">
    <property type="nucleotide sequence ID" value="XM_039132706.1"/>
</dbReference>
<evidence type="ECO:0000313" key="6">
    <source>
        <dbReference type="RefSeq" id="XP_038988634.1"/>
    </source>
</evidence>
<dbReference type="Pfam" id="PF14432">
    <property type="entry name" value="DYW_deaminase"/>
    <property type="match status" value="1"/>
</dbReference>
<dbReference type="FunFam" id="1.25.40.10:FF:000470">
    <property type="entry name" value="Pentatricopeptide repeat-containing protein At5g66520"/>
    <property type="match status" value="1"/>
</dbReference>
<evidence type="ECO:0000256" key="3">
    <source>
        <dbReference type="PROSITE-ProRule" id="PRU00708"/>
    </source>
</evidence>
<dbReference type="PANTHER" id="PTHR47926:SF344">
    <property type="entry name" value="OS07G0636900 PROTEIN"/>
    <property type="match status" value="1"/>
</dbReference>
<reference evidence="6" key="2">
    <citation type="submission" date="2025-08" db="UniProtKB">
        <authorList>
            <consortium name="RefSeq"/>
        </authorList>
    </citation>
    <scope>IDENTIFICATION</scope>
    <source>
        <tissue evidence="6">Young leaves</tissue>
    </source>
</reference>
<keyword evidence="2" id="KW-0677">Repeat</keyword>
<dbReference type="KEGG" id="pda:103720050"/>
<dbReference type="InterPro" id="IPR002885">
    <property type="entry name" value="PPR_rpt"/>
</dbReference>
<dbReference type="InterPro" id="IPR032867">
    <property type="entry name" value="DYW_dom"/>
</dbReference>
<dbReference type="Gene3D" id="1.25.40.10">
    <property type="entry name" value="Tetratricopeptide repeat domain"/>
    <property type="match status" value="4"/>
</dbReference>
<dbReference type="Pfam" id="PF20430">
    <property type="entry name" value="Eplus_motif"/>
    <property type="match status" value="1"/>
</dbReference>
<dbReference type="GO" id="GO:0003729">
    <property type="term" value="F:mRNA binding"/>
    <property type="evidence" value="ECO:0007669"/>
    <property type="project" value="UniProtKB-ARBA"/>
</dbReference>
<dbReference type="NCBIfam" id="TIGR00756">
    <property type="entry name" value="PPR"/>
    <property type="match status" value="6"/>
</dbReference>
<dbReference type="InterPro" id="IPR011990">
    <property type="entry name" value="TPR-like_helical_dom_sf"/>
</dbReference>
<dbReference type="FunFam" id="1.25.40.10:FF:000690">
    <property type="entry name" value="Pentatricopeptide repeat-containing protein"/>
    <property type="match status" value="1"/>
</dbReference>
<dbReference type="PROSITE" id="PS51375">
    <property type="entry name" value="PPR"/>
    <property type="match status" value="4"/>
</dbReference>